<evidence type="ECO:0000313" key="2">
    <source>
        <dbReference type="EMBL" id="PWJ93171.1"/>
    </source>
</evidence>
<gene>
    <name evidence="2" type="ORF">C8D77_102951</name>
    <name evidence="1" type="ORF">C8D77_1091</name>
</gene>
<reference evidence="2 3" key="1">
    <citation type="submission" date="2018-05" db="EMBL/GenBank/DDBJ databases">
        <title>Genomic Encyclopedia of Type Strains, Phase IV (KMG-IV): sequencing the most valuable type-strain genomes for metagenomic binning, comparative biology and taxonomic classification.</title>
        <authorList>
            <person name="Goeker M."/>
        </authorList>
    </citation>
    <scope>NUCLEOTIDE SEQUENCE [LARGE SCALE GENOMIC DNA]</scope>
    <source>
        <strain evidence="2 3">DSM 2626</strain>
    </source>
</reference>
<accession>A0A8E3B5Y4</accession>
<comment type="caution">
    <text evidence="2">The sequence shown here is derived from an EMBL/GenBank/DDBJ whole genome shotgun (WGS) entry which is preliminary data.</text>
</comment>
<organism evidence="2 3">
    <name type="scientific">Rhizobium loti</name>
    <name type="common">Mesorhizobium loti</name>
    <dbReference type="NCBI Taxonomy" id="381"/>
    <lineage>
        <taxon>Bacteria</taxon>
        <taxon>Pseudomonadati</taxon>
        <taxon>Pseudomonadota</taxon>
        <taxon>Alphaproteobacteria</taxon>
        <taxon>Hyphomicrobiales</taxon>
        <taxon>Phyllobacteriaceae</taxon>
        <taxon>Mesorhizobium</taxon>
    </lineage>
</organism>
<name>A0A8E3B5Y4_RHILI</name>
<dbReference type="EMBL" id="QGGH01000009">
    <property type="protein sequence ID" value="PWJ88784.1"/>
    <property type="molecule type" value="Genomic_DNA"/>
</dbReference>
<dbReference type="Proteomes" id="UP000245631">
    <property type="component" value="Unassembled WGS sequence"/>
</dbReference>
<evidence type="ECO:0008006" key="4">
    <source>
        <dbReference type="Google" id="ProtNLM"/>
    </source>
</evidence>
<proteinExistence type="predicted"/>
<dbReference type="EMBL" id="QGGH01000002">
    <property type="protein sequence ID" value="PWJ93171.1"/>
    <property type="molecule type" value="Genomic_DNA"/>
</dbReference>
<dbReference type="AlphaFoldDB" id="A0A8E3B5Y4"/>
<evidence type="ECO:0000313" key="3">
    <source>
        <dbReference type="Proteomes" id="UP000245631"/>
    </source>
</evidence>
<sequence>MSDDEIILSELSDDELVQQMHDDLYDGLKEE</sequence>
<evidence type="ECO:0000313" key="1">
    <source>
        <dbReference type="EMBL" id="PWJ88784.1"/>
    </source>
</evidence>
<protein>
    <recommendedName>
        <fullName evidence="4">Cobalamin-binding protein</fullName>
    </recommendedName>
</protein>
<feature type="non-terminal residue" evidence="2">
    <location>
        <position position="31"/>
    </location>
</feature>